<sequence length="307" mass="36415">MSKNICKNRKQNNRVRGGKLGRICSRIRKTQNLLHPAFLLSDAGNPLSVCLRQIKSKLTCKNETKGGKVISNQPIIFNITYTPWKLKSNATPEERKKFERERPYYEMRDGGNNIYKYMTADRKLNGENSKSEMRDMISYFEKSTGVFNGDGFISQEELKEIQERAKADKILWHGFISLNEEMSRKIDMPEKCMRLVKRTFGEFFRDMGLDPKNMDLICSLHKDRPHHLHIHFWFAEKEPKCKYRKRELEYRHKGKIEKAVIDRMHVRLNAFIDERTDKTYMTRNEALRELKRITFPKSIVSEDEVRK</sequence>
<organism evidence="1 2">
    <name type="scientific">Candidatus Borkfalkia faecavium</name>
    <dbReference type="NCBI Taxonomy" id="2838508"/>
    <lineage>
        <taxon>Bacteria</taxon>
        <taxon>Bacillati</taxon>
        <taxon>Bacillota</taxon>
        <taxon>Clostridia</taxon>
        <taxon>Christensenellales</taxon>
        <taxon>Christensenellaceae</taxon>
        <taxon>Candidatus Borkfalkia</taxon>
    </lineage>
</organism>
<accession>A0A9D2AVB2</accession>
<reference evidence="1" key="2">
    <citation type="submission" date="2021-04" db="EMBL/GenBank/DDBJ databases">
        <authorList>
            <person name="Gilroy R."/>
        </authorList>
    </citation>
    <scope>NUCLEOTIDE SEQUENCE</scope>
    <source>
        <strain evidence="1">2189</strain>
    </source>
</reference>
<dbReference type="AlphaFoldDB" id="A0A9D2AVB2"/>
<comment type="caution">
    <text evidence="1">The sequence shown here is derived from an EMBL/GenBank/DDBJ whole genome shotgun (WGS) entry which is preliminary data.</text>
</comment>
<dbReference type="Proteomes" id="UP000886847">
    <property type="component" value="Unassembled WGS sequence"/>
</dbReference>
<evidence type="ECO:0000313" key="2">
    <source>
        <dbReference type="Proteomes" id="UP000886847"/>
    </source>
</evidence>
<proteinExistence type="predicted"/>
<feature type="non-terminal residue" evidence="1">
    <location>
        <position position="307"/>
    </location>
</feature>
<name>A0A9D2AVB2_9FIRM</name>
<gene>
    <name evidence="1" type="ORF">H9851_04155</name>
</gene>
<protein>
    <submittedName>
        <fullName evidence="1">Uncharacterized protein</fullName>
    </submittedName>
</protein>
<dbReference type="EMBL" id="DXEW01000020">
    <property type="protein sequence ID" value="HIX50454.1"/>
    <property type="molecule type" value="Genomic_DNA"/>
</dbReference>
<evidence type="ECO:0000313" key="1">
    <source>
        <dbReference type="EMBL" id="HIX50454.1"/>
    </source>
</evidence>
<reference evidence="1" key="1">
    <citation type="journal article" date="2021" name="PeerJ">
        <title>Extensive microbial diversity within the chicken gut microbiome revealed by metagenomics and culture.</title>
        <authorList>
            <person name="Gilroy R."/>
            <person name="Ravi A."/>
            <person name="Getino M."/>
            <person name="Pursley I."/>
            <person name="Horton D.L."/>
            <person name="Alikhan N.F."/>
            <person name="Baker D."/>
            <person name="Gharbi K."/>
            <person name="Hall N."/>
            <person name="Watson M."/>
            <person name="Adriaenssens E.M."/>
            <person name="Foster-Nyarko E."/>
            <person name="Jarju S."/>
            <person name="Secka A."/>
            <person name="Antonio M."/>
            <person name="Oren A."/>
            <person name="Chaudhuri R.R."/>
            <person name="La Ragione R."/>
            <person name="Hildebrand F."/>
            <person name="Pallen M.J."/>
        </authorList>
    </citation>
    <scope>NUCLEOTIDE SEQUENCE</scope>
    <source>
        <strain evidence="1">2189</strain>
    </source>
</reference>